<proteinExistence type="predicted"/>
<accession>F5Y602</accession>
<dbReference type="AlphaFoldDB" id="F5Y602"/>
<keyword evidence="2" id="KW-1185">Reference proteome</keyword>
<evidence type="ECO:0000313" key="2">
    <source>
        <dbReference type="Proteomes" id="UP000008385"/>
    </source>
</evidence>
<dbReference type="KEGG" id="rta:Rta_04350"/>
<reference evidence="2" key="1">
    <citation type="submission" date="2006-01" db="EMBL/GenBank/DDBJ databases">
        <title>Genome of the cyst-dividing bacterium Ramlibacter tataouinensis.</title>
        <authorList>
            <person name="Barakat M."/>
            <person name="Ortet P."/>
            <person name="De Luca G."/>
            <person name="Jourlin-Castelli C."/>
            <person name="Ansaldi M."/>
            <person name="Py B."/>
            <person name="Fichant G."/>
            <person name="Coutinho P."/>
            <person name="Voulhoux R."/>
            <person name="Bastien O."/>
            <person name="Roy S."/>
            <person name="Marechal E."/>
            <person name="Henrissat B."/>
            <person name="Quentin Y."/>
            <person name="Noirot P."/>
            <person name="Filloux A."/>
            <person name="Mejean V."/>
            <person name="DuBow M."/>
            <person name="Barras F."/>
            <person name="Heulin T."/>
        </authorList>
    </citation>
    <scope>NUCLEOTIDE SEQUENCE [LARGE SCALE GENOMIC DNA]</scope>
    <source>
        <strain evidence="2">ATCC BAA-407 / DSM 14655 / LMG 21543 / TTB310</strain>
    </source>
</reference>
<dbReference type="EMBL" id="CP000245">
    <property type="protein sequence ID" value="AEG91506.1"/>
    <property type="molecule type" value="Genomic_DNA"/>
</dbReference>
<dbReference type="HOGENOM" id="CLU_1634019_0_0_4"/>
<organism evidence="1 2">
    <name type="scientific">Ramlibacter tataouinensis (strain ATCC BAA-407 / DSM 14655 / LMG 21543 / TTB310)</name>
    <dbReference type="NCBI Taxonomy" id="365046"/>
    <lineage>
        <taxon>Bacteria</taxon>
        <taxon>Pseudomonadati</taxon>
        <taxon>Pseudomonadota</taxon>
        <taxon>Betaproteobacteria</taxon>
        <taxon>Burkholderiales</taxon>
        <taxon>Comamonadaceae</taxon>
        <taxon>Ramlibacter</taxon>
    </lineage>
</organism>
<gene>
    <name evidence="1" type="ordered locus">Rta_04350</name>
</gene>
<protein>
    <submittedName>
        <fullName evidence="1">Uncharacterized protein</fullName>
    </submittedName>
</protein>
<dbReference type="Proteomes" id="UP000008385">
    <property type="component" value="Chromosome"/>
</dbReference>
<sequence>MLVTVELAAILVAMGRKTGSKKWAPLQGAGRRSGEGLSTILPYLVGAPSGLPSVLEGPTTIQQPDPGDLYPPALEEIAGPFHGYYFACYTVPEPGGHRAYAKVCTRQPTDVWMDAPAGVKVAGPLCVDESEAVRKVIREARRRLGISSDGSTIIRMIDQLLN</sequence>
<reference evidence="1 2" key="2">
    <citation type="journal article" date="2011" name="PLoS ONE">
        <title>The Cyst-Dividing Bacterium Ramlibacter tataouinensis TTB310 Genome Reveals a Well-Stocked Toolbox for Adaptation to a Desert Environment.</title>
        <authorList>
            <person name="De Luca G."/>
            <person name="Barakat M."/>
            <person name="Ortet P."/>
            <person name="Fochesato S."/>
            <person name="Jourlin-Castelli C."/>
            <person name="Ansaldi M."/>
            <person name="Py B."/>
            <person name="Fichant G."/>
            <person name="Coutinho P.M."/>
            <person name="Voulhoux R."/>
            <person name="Bastien O."/>
            <person name="Marechal E."/>
            <person name="Henrissat B."/>
            <person name="Quentin Y."/>
            <person name="Noirot P."/>
            <person name="Filloux A."/>
            <person name="Mejean V."/>
            <person name="Dubow M.S."/>
            <person name="Barras F."/>
            <person name="Barbe V."/>
            <person name="Weissenbach J."/>
            <person name="Mihalcescu I."/>
            <person name="Vermeglio A."/>
            <person name="Achouak W."/>
            <person name="Heulin T."/>
        </authorList>
    </citation>
    <scope>NUCLEOTIDE SEQUENCE [LARGE SCALE GENOMIC DNA]</scope>
    <source>
        <strain evidence="2">ATCC BAA-407 / DSM 14655 / LMG 21543 / TTB310</strain>
    </source>
</reference>
<name>F5Y602_RAMTT</name>
<dbReference type="STRING" id="365046.Rta_04350"/>
<evidence type="ECO:0000313" key="1">
    <source>
        <dbReference type="EMBL" id="AEG91506.1"/>
    </source>
</evidence>